<dbReference type="Pfam" id="PF00326">
    <property type="entry name" value="Peptidase_S9"/>
    <property type="match status" value="1"/>
</dbReference>
<dbReference type="MEROPS" id="S09.006"/>
<feature type="compositionally biased region" description="Polar residues" evidence="13">
    <location>
        <begin position="17"/>
        <end position="29"/>
    </location>
</feature>
<dbReference type="SUPFAM" id="SSF82171">
    <property type="entry name" value="DPP6 N-terminal domain-like"/>
    <property type="match status" value="1"/>
</dbReference>
<gene>
    <name evidence="17" type="ORF">FOMPIDRAFT_1055160</name>
</gene>
<dbReference type="HOGENOM" id="CLU_006105_0_0_1"/>
<evidence type="ECO:0000256" key="10">
    <source>
        <dbReference type="ARBA" id="ARBA00022989"/>
    </source>
</evidence>
<dbReference type="Gene3D" id="2.140.10.30">
    <property type="entry name" value="Dipeptidylpeptidase IV, N-terminal domain"/>
    <property type="match status" value="1"/>
</dbReference>
<feature type="domain" description="Dipeptidylpeptidase IV N-terminal" evidence="16">
    <location>
        <begin position="236"/>
        <end position="637"/>
    </location>
</feature>
<sequence length="931" mass="103256">MQAGPPGYDEAQEGTDSETLFNDGSSTSRLADVMEHEYGSAKPATYYGEGSFDPPSSDDEDDDIVMMEEKPLSGRSPAFAQSRSPAIAQARSPRSAQSRSPRVAQSGAGDVEEGGGNAKTRQHDSSLRCLAFLVVSLLAVAAVIGFFAARSYTGVPYRVRGTRHLSMDHMFNGTFYAMRDSVLWVPEAGDGVFATEKNGYLSLIDLKSNKTRSLVALSDVQDQIGRPLSVSSWKLSADMKYILVKVDHVKLWRHSSHGNYYIHDLESKHTWPLVSPTNPPITSYATWSPTGQSIAYVLNNDLYILPSASPEAAAIRVTSTGNTSMFNGVPDWVYEEEVFSADHALWWSPDSKNVAYLSLDETAVDEYTFPIYNPTEDSHTVVPYTQHVTMKYPKPGYQNPLVSVHVFQFDEYLKTMHSGAPQPAALASASLKLDWNGKQSADDSIVQEIAWVGNSTLLVREVNRAGNNGTVSIFDLNLSTSLRSRGNVVRRLGKNGEQGDDGWIDAAQRVYPVPSSLSPQGQSSYLDIVPTKEGYNHIALFSPASNSTPRFLTSGNWEVTGGILAIDSNRSLVYFQAANPDSMQRHIYSVPLPSSNSTAALKPTSLTDVSSPAVYDASFSPKGGFYLLTYKGPQAPWQKVIESGKKGGLEYVLTENPQLNKTLGEYEMPVIKYGTINSDGYELNFKEIRPPRMDDTGRTKYPVLFRLYGGPGSQMVNHEFVHDWHDFLACAMEYVIVVVDGRGTGLKGRKLRNPVKDNLGYYETIDQINAAKLWVGKSYVDSRRIGIWGWSYGGFMTAKVLEADAGVHTLGMAVAPVASWLLYDSIYTERYMNLPSVNPQGYITASISNVTGFHDVDFLLAHGSGDDNVHFANSAHLLDMFTQEHVRNFEFRMFTDSDHSIYKRNANRELFEFMTRFLFERWGKGGKRRQW</sequence>
<protein>
    <recommendedName>
        <fullName evidence="19">Dipeptidyl aminopeptidase</fullName>
    </recommendedName>
</protein>
<comment type="subcellular location">
    <subcellularLocation>
        <location evidence="1">Vacuole membrane</location>
        <topology evidence="1">Single-pass type II membrane protein</topology>
    </subcellularLocation>
</comment>
<evidence type="ECO:0000259" key="16">
    <source>
        <dbReference type="Pfam" id="PF00930"/>
    </source>
</evidence>
<proteinExistence type="inferred from homology"/>
<dbReference type="SUPFAM" id="SSF53474">
    <property type="entry name" value="alpha/beta-Hydrolases"/>
    <property type="match status" value="1"/>
</dbReference>
<keyword evidence="10 14" id="KW-1133">Transmembrane helix</keyword>
<feature type="compositionally biased region" description="Low complexity" evidence="13">
    <location>
        <begin position="80"/>
        <end position="106"/>
    </location>
</feature>
<evidence type="ECO:0000256" key="5">
    <source>
        <dbReference type="ARBA" id="ARBA00022670"/>
    </source>
</evidence>
<reference evidence="17 18" key="1">
    <citation type="journal article" date="2012" name="Science">
        <title>The Paleozoic origin of enzymatic lignin decomposition reconstructed from 31 fungal genomes.</title>
        <authorList>
            <person name="Floudas D."/>
            <person name="Binder M."/>
            <person name="Riley R."/>
            <person name="Barry K."/>
            <person name="Blanchette R.A."/>
            <person name="Henrissat B."/>
            <person name="Martinez A.T."/>
            <person name="Otillar R."/>
            <person name="Spatafora J.W."/>
            <person name="Yadav J.S."/>
            <person name="Aerts A."/>
            <person name="Benoit I."/>
            <person name="Boyd A."/>
            <person name="Carlson A."/>
            <person name="Copeland A."/>
            <person name="Coutinho P.M."/>
            <person name="de Vries R.P."/>
            <person name="Ferreira P."/>
            <person name="Findley K."/>
            <person name="Foster B."/>
            <person name="Gaskell J."/>
            <person name="Glotzer D."/>
            <person name="Gorecki P."/>
            <person name="Heitman J."/>
            <person name="Hesse C."/>
            <person name="Hori C."/>
            <person name="Igarashi K."/>
            <person name="Jurgens J.A."/>
            <person name="Kallen N."/>
            <person name="Kersten P."/>
            <person name="Kohler A."/>
            <person name="Kuees U."/>
            <person name="Kumar T.K.A."/>
            <person name="Kuo A."/>
            <person name="LaButti K."/>
            <person name="Larrondo L.F."/>
            <person name="Lindquist E."/>
            <person name="Ling A."/>
            <person name="Lombard V."/>
            <person name="Lucas S."/>
            <person name="Lundell T."/>
            <person name="Martin R."/>
            <person name="McLaughlin D.J."/>
            <person name="Morgenstern I."/>
            <person name="Morin E."/>
            <person name="Murat C."/>
            <person name="Nagy L.G."/>
            <person name="Nolan M."/>
            <person name="Ohm R.A."/>
            <person name="Patyshakuliyeva A."/>
            <person name="Rokas A."/>
            <person name="Ruiz-Duenas F.J."/>
            <person name="Sabat G."/>
            <person name="Salamov A."/>
            <person name="Samejima M."/>
            <person name="Schmutz J."/>
            <person name="Slot J.C."/>
            <person name="St John F."/>
            <person name="Stenlid J."/>
            <person name="Sun H."/>
            <person name="Sun S."/>
            <person name="Syed K."/>
            <person name="Tsang A."/>
            <person name="Wiebenga A."/>
            <person name="Young D."/>
            <person name="Pisabarro A."/>
            <person name="Eastwood D.C."/>
            <person name="Martin F."/>
            <person name="Cullen D."/>
            <person name="Grigoriev I.V."/>
            <person name="Hibbett D.S."/>
        </authorList>
    </citation>
    <scope>NUCLEOTIDE SEQUENCE</scope>
    <source>
        <strain evidence="18">FP-58527</strain>
    </source>
</reference>
<evidence type="ECO:0000313" key="17">
    <source>
        <dbReference type="EMBL" id="EPS94343.1"/>
    </source>
</evidence>
<keyword evidence="11 14" id="KW-0472">Membrane</keyword>
<keyword evidence="12" id="KW-0325">Glycoprotein</keyword>
<dbReference type="GO" id="GO:0004252">
    <property type="term" value="F:serine-type endopeptidase activity"/>
    <property type="evidence" value="ECO:0007669"/>
    <property type="project" value="InterPro"/>
</dbReference>
<dbReference type="InterPro" id="IPR002471">
    <property type="entry name" value="Pept_S9_AS"/>
</dbReference>
<evidence type="ECO:0000256" key="1">
    <source>
        <dbReference type="ARBA" id="ARBA00004576"/>
    </source>
</evidence>
<evidence type="ECO:0000256" key="13">
    <source>
        <dbReference type="SAM" id="MobiDB-lite"/>
    </source>
</evidence>
<feature type="transmembrane region" description="Helical" evidence="14">
    <location>
        <begin position="129"/>
        <end position="149"/>
    </location>
</feature>
<dbReference type="GO" id="GO:0005774">
    <property type="term" value="C:vacuolar membrane"/>
    <property type="evidence" value="ECO:0007669"/>
    <property type="project" value="UniProtKB-SubCell"/>
</dbReference>
<comment type="similarity">
    <text evidence="2">Belongs to the peptidase S9B family.</text>
</comment>
<evidence type="ECO:0000256" key="7">
    <source>
        <dbReference type="ARBA" id="ARBA00022801"/>
    </source>
</evidence>
<dbReference type="FunFam" id="3.40.50.1820:FF:000003">
    <property type="entry name" value="Dipeptidyl peptidase 4"/>
    <property type="match status" value="1"/>
</dbReference>
<evidence type="ECO:0000256" key="8">
    <source>
        <dbReference type="ARBA" id="ARBA00022825"/>
    </source>
</evidence>
<evidence type="ECO:0000256" key="14">
    <source>
        <dbReference type="SAM" id="Phobius"/>
    </source>
</evidence>
<dbReference type="GO" id="GO:0008239">
    <property type="term" value="F:dipeptidyl-peptidase activity"/>
    <property type="evidence" value="ECO:0007669"/>
    <property type="project" value="TreeGrafter"/>
</dbReference>
<dbReference type="InterPro" id="IPR001375">
    <property type="entry name" value="Peptidase_S9_cat"/>
</dbReference>
<dbReference type="InterPro" id="IPR050278">
    <property type="entry name" value="Serine_Prot_S9B/DPPIV"/>
</dbReference>
<keyword evidence="9" id="KW-0735">Signal-anchor</keyword>
<keyword evidence="8" id="KW-0720">Serine protease</keyword>
<keyword evidence="6 14" id="KW-0812">Transmembrane</keyword>
<feature type="region of interest" description="Disordered" evidence="13">
    <location>
        <begin position="1"/>
        <end position="121"/>
    </location>
</feature>
<evidence type="ECO:0000256" key="6">
    <source>
        <dbReference type="ARBA" id="ARBA00022692"/>
    </source>
</evidence>
<evidence type="ECO:0000256" key="2">
    <source>
        <dbReference type="ARBA" id="ARBA00006150"/>
    </source>
</evidence>
<feature type="compositionally biased region" description="Acidic residues" evidence="13">
    <location>
        <begin position="56"/>
        <end position="66"/>
    </location>
</feature>
<dbReference type="GO" id="GO:0004177">
    <property type="term" value="F:aminopeptidase activity"/>
    <property type="evidence" value="ECO:0007669"/>
    <property type="project" value="UniProtKB-KW"/>
</dbReference>
<keyword evidence="5" id="KW-0645">Protease</keyword>
<dbReference type="STRING" id="743788.S8DSY2"/>
<dbReference type="AlphaFoldDB" id="S8DSY2"/>
<evidence type="ECO:0000259" key="15">
    <source>
        <dbReference type="Pfam" id="PF00326"/>
    </source>
</evidence>
<dbReference type="eggNOG" id="KOG2100">
    <property type="taxonomic scope" value="Eukaryota"/>
</dbReference>
<keyword evidence="4" id="KW-0926">Vacuole</keyword>
<dbReference type="InParanoid" id="S8DSY2"/>
<dbReference type="Proteomes" id="UP000015241">
    <property type="component" value="Unassembled WGS sequence"/>
</dbReference>
<evidence type="ECO:0008006" key="19">
    <source>
        <dbReference type="Google" id="ProtNLM"/>
    </source>
</evidence>
<dbReference type="Pfam" id="PF00930">
    <property type="entry name" value="DPPIV_N"/>
    <property type="match status" value="1"/>
</dbReference>
<dbReference type="GO" id="GO:0005886">
    <property type="term" value="C:plasma membrane"/>
    <property type="evidence" value="ECO:0007669"/>
    <property type="project" value="TreeGrafter"/>
</dbReference>
<dbReference type="InterPro" id="IPR029058">
    <property type="entry name" value="AB_hydrolase_fold"/>
</dbReference>
<evidence type="ECO:0000256" key="3">
    <source>
        <dbReference type="ARBA" id="ARBA00022438"/>
    </source>
</evidence>
<evidence type="ECO:0000256" key="11">
    <source>
        <dbReference type="ARBA" id="ARBA00023136"/>
    </source>
</evidence>
<keyword evidence="3" id="KW-0031">Aminopeptidase</keyword>
<name>S8DSY2_FOMSC</name>
<dbReference type="EMBL" id="KE504236">
    <property type="protein sequence ID" value="EPS94343.1"/>
    <property type="molecule type" value="Genomic_DNA"/>
</dbReference>
<dbReference type="PANTHER" id="PTHR11731">
    <property type="entry name" value="PROTEASE FAMILY S9B,C DIPEPTIDYL-PEPTIDASE IV-RELATED"/>
    <property type="match status" value="1"/>
</dbReference>
<feature type="domain" description="Peptidase S9 prolyl oligopeptidase catalytic" evidence="15">
    <location>
        <begin position="724"/>
        <end position="922"/>
    </location>
</feature>
<evidence type="ECO:0000313" key="18">
    <source>
        <dbReference type="Proteomes" id="UP000015241"/>
    </source>
</evidence>
<dbReference type="PANTHER" id="PTHR11731:SF200">
    <property type="entry name" value="DIPEPTIDYL PEPTIDASE 10, ISOFORM B"/>
    <property type="match status" value="1"/>
</dbReference>
<dbReference type="PROSITE" id="PS00708">
    <property type="entry name" value="PRO_ENDOPEP_SER"/>
    <property type="match status" value="1"/>
</dbReference>
<dbReference type="OrthoDB" id="16520at2759"/>
<keyword evidence="18" id="KW-1185">Reference proteome</keyword>
<organism evidence="17 18">
    <name type="scientific">Fomitopsis schrenkii</name>
    <name type="common">Brown rot fungus</name>
    <dbReference type="NCBI Taxonomy" id="2126942"/>
    <lineage>
        <taxon>Eukaryota</taxon>
        <taxon>Fungi</taxon>
        <taxon>Dikarya</taxon>
        <taxon>Basidiomycota</taxon>
        <taxon>Agaricomycotina</taxon>
        <taxon>Agaricomycetes</taxon>
        <taxon>Polyporales</taxon>
        <taxon>Fomitopsis</taxon>
    </lineage>
</organism>
<evidence type="ECO:0000256" key="9">
    <source>
        <dbReference type="ARBA" id="ARBA00022968"/>
    </source>
</evidence>
<dbReference type="Gene3D" id="3.40.50.1820">
    <property type="entry name" value="alpha/beta hydrolase"/>
    <property type="match status" value="1"/>
</dbReference>
<dbReference type="GO" id="GO:0006508">
    <property type="term" value="P:proteolysis"/>
    <property type="evidence" value="ECO:0007669"/>
    <property type="project" value="UniProtKB-KW"/>
</dbReference>
<dbReference type="FunCoup" id="S8DSY2">
    <property type="interactions" value="125"/>
</dbReference>
<evidence type="ECO:0000256" key="4">
    <source>
        <dbReference type="ARBA" id="ARBA00022554"/>
    </source>
</evidence>
<keyword evidence="7" id="KW-0378">Hydrolase</keyword>
<accession>S8DSY2</accession>
<evidence type="ECO:0000256" key="12">
    <source>
        <dbReference type="ARBA" id="ARBA00023180"/>
    </source>
</evidence>
<dbReference type="InterPro" id="IPR002469">
    <property type="entry name" value="Peptidase_S9B_N"/>
</dbReference>